<dbReference type="Proteomes" id="UP000541444">
    <property type="component" value="Unassembled WGS sequence"/>
</dbReference>
<gene>
    <name evidence="4" type="ORF">GIB67_030093</name>
</gene>
<reference evidence="4 5" key="1">
    <citation type="journal article" date="2020" name="IScience">
        <title>Genome Sequencing of the Endangered Kingdonia uniflora (Circaeasteraceae, Ranunculales) Reveals Potential Mechanisms of Evolutionary Specialization.</title>
        <authorList>
            <person name="Sun Y."/>
            <person name="Deng T."/>
            <person name="Zhang A."/>
            <person name="Moore M.J."/>
            <person name="Landis J.B."/>
            <person name="Lin N."/>
            <person name="Zhang H."/>
            <person name="Zhang X."/>
            <person name="Huang J."/>
            <person name="Zhang X."/>
            <person name="Sun H."/>
            <person name="Wang H."/>
        </authorList>
    </citation>
    <scope>NUCLEOTIDE SEQUENCE [LARGE SCALE GENOMIC DNA]</scope>
    <source>
        <strain evidence="4">TB1705</strain>
        <tissue evidence="4">Leaf</tissue>
    </source>
</reference>
<evidence type="ECO:0000259" key="3">
    <source>
        <dbReference type="Pfam" id="PF21864"/>
    </source>
</evidence>
<sequence length="518" mass="57176">MAISFMTRTIITKPTLTSLFSRSFTSNSLSLVSRSSYVLRLRPIVALAELSRFTSSVGMSQRCFSSRPTKMSLNDPSPNWNNRPPTETILLDGCDFEHWLIVMEKPEGEPTRDEIIDSYIQTLMKVVGSEEEARKSIYSVSTKHYFAFSCIVSEEVSYKIKELPRVRWVLPDSYLDVRNKDYGGEPFIDGQAVPYDPKYHEEWVRNNSRASERSRRNDRPRNFDRSRNFDRRRENMQNRDFQGPNRDATPMMMNSTTQNFDPDMGGSPPNPNPNMGGMPPNSNIQNSPSNMGGGPAYSNSQNARPSMGGMPPHGNPQNNGTNMGGPPPYENRSSGPNMGGPPPYANRPSNAPNVGGLPPYSSQQNNGPMGSMPNRQNDGYPNNMTGNMGGMPNRDSGSNTGPMGSMPNRQNDGYPNNMTGNMGGMPNRDSGPNTGYSNTMPNRDFQPTGGPTSPMNNGGDMPYQSRAAPPPQFNNYNGNRDNGGASMPSGNVYQVRDDGMNNGGNNSYQVRDLPGRDF</sequence>
<dbReference type="GO" id="GO:0016554">
    <property type="term" value="P:cytidine to uridine editing"/>
    <property type="evidence" value="ECO:0007669"/>
    <property type="project" value="InterPro"/>
</dbReference>
<dbReference type="PANTHER" id="PTHR31346:SF4">
    <property type="entry name" value="MULTIPLE ORGANELLAR RNA EDITING FACTOR 8, CHLOROPLASTIC_MITOCHONDRIAL"/>
    <property type="match status" value="1"/>
</dbReference>
<dbReference type="GO" id="GO:0080156">
    <property type="term" value="P:mitochondrial mRNA modification"/>
    <property type="evidence" value="ECO:0007669"/>
    <property type="project" value="TreeGrafter"/>
</dbReference>
<dbReference type="InterPro" id="IPR039206">
    <property type="entry name" value="MORF/ORRM1/DAG-like"/>
</dbReference>
<accession>A0A7J7L2M2</accession>
<proteinExistence type="predicted"/>
<dbReference type="InterPro" id="IPR054059">
    <property type="entry name" value="MORF/ORRM1/DAG-like_MORF"/>
</dbReference>
<evidence type="ECO:0000256" key="1">
    <source>
        <dbReference type="ARBA" id="ARBA00022946"/>
    </source>
</evidence>
<evidence type="ECO:0000313" key="4">
    <source>
        <dbReference type="EMBL" id="KAF6136808.1"/>
    </source>
</evidence>
<dbReference type="PANTHER" id="PTHR31346">
    <property type="entry name" value="MULTIPLE ORGANELLAR RNA EDITING FACTOR 2, CHLOROPLASTIC-RELATED-RELATED"/>
    <property type="match status" value="1"/>
</dbReference>
<dbReference type="Pfam" id="PF21864">
    <property type="entry name" value="MORF_dom"/>
    <property type="match status" value="1"/>
</dbReference>
<dbReference type="GO" id="GO:0005739">
    <property type="term" value="C:mitochondrion"/>
    <property type="evidence" value="ECO:0007669"/>
    <property type="project" value="TreeGrafter"/>
</dbReference>
<feature type="compositionally biased region" description="Low complexity" evidence="2">
    <location>
        <begin position="261"/>
        <end position="290"/>
    </location>
</feature>
<dbReference type="OrthoDB" id="1913091at2759"/>
<name>A0A7J7L2M2_9MAGN</name>
<organism evidence="4 5">
    <name type="scientific">Kingdonia uniflora</name>
    <dbReference type="NCBI Taxonomy" id="39325"/>
    <lineage>
        <taxon>Eukaryota</taxon>
        <taxon>Viridiplantae</taxon>
        <taxon>Streptophyta</taxon>
        <taxon>Embryophyta</taxon>
        <taxon>Tracheophyta</taxon>
        <taxon>Spermatophyta</taxon>
        <taxon>Magnoliopsida</taxon>
        <taxon>Ranunculales</taxon>
        <taxon>Circaeasteraceae</taxon>
        <taxon>Kingdonia</taxon>
    </lineage>
</organism>
<feature type="domain" description="MORF/ORRM1/DAG-like MORF" evidence="3">
    <location>
        <begin position="96"/>
        <end position="187"/>
    </location>
</feature>
<feature type="compositionally biased region" description="Polar residues" evidence="2">
    <location>
        <begin position="430"/>
        <end position="441"/>
    </location>
</feature>
<keyword evidence="1" id="KW-0809">Transit peptide</keyword>
<feature type="compositionally biased region" description="Basic and acidic residues" evidence="2">
    <location>
        <begin position="206"/>
        <end position="237"/>
    </location>
</feature>
<dbReference type="EMBL" id="JACGCM010002671">
    <property type="protein sequence ID" value="KAF6136808.1"/>
    <property type="molecule type" value="Genomic_DNA"/>
</dbReference>
<feature type="compositionally biased region" description="Polar residues" evidence="2">
    <location>
        <begin position="360"/>
        <end position="380"/>
    </location>
</feature>
<feature type="region of interest" description="Disordered" evidence="2">
    <location>
        <begin position="206"/>
        <end position="518"/>
    </location>
</feature>
<feature type="compositionally biased region" description="Polar residues" evidence="2">
    <location>
        <begin position="395"/>
        <end position="414"/>
    </location>
</feature>
<protein>
    <recommendedName>
        <fullName evidence="3">MORF/ORRM1/DAG-like MORF domain-containing protein</fullName>
    </recommendedName>
</protein>
<evidence type="ECO:0000256" key="2">
    <source>
        <dbReference type="SAM" id="MobiDB-lite"/>
    </source>
</evidence>
<evidence type="ECO:0000313" key="5">
    <source>
        <dbReference type="Proteomes" id="UP000541444"/>
    </source>
</evidence>
<comment type="caution">
    <text evidence="4">The sequence shown here is derived from an EMBL/GenBank/DDBJ whole genome shotgun (WGS) entry which is preliminary data.</text>
</comment>
<dbReference type="AlphaFoldDB" id="A0A7J7L2M2"/>
<keyword evidence="5" id="KW-1185">Reference proteome</keyword>